<dbReference type="SMART" id="SM00184">
    <property type="entry name" value="RING"/>
    <property type="match status" value="1"/>
</dbReference>
<evidence type="ECO:0000256" key="6">
    <source>
        <dbReference type="ARBA" id="ARBA00022833"/>
    </source>
</evidence>
<dbReference type="InterPro" id="IPR017907">
    <property type="entry name" value="Znf_RING_CS"/>
</dbReference>
<keyword evidence="6" id="KW-0862">Zinc</keyword>
<feature type="region of interest" description="Disordered" evidence="10">
    <location>
        <begin position="274"/>
        <end position="294"/>
    </location>
</feature>
<evidence type="ECO:0000259" key="12">
    <source>
        <dbReference type="PROSITE" id="PS50089"/>
    </source>
</evidence>
<dbReference type="Gene3D" id="1.10.1450.10">
    <property type="entry name" value="Tetraspanin"/>
    <property type="match status" value="1"/>
</dbReference>
<dbReference type="PROSITE" id="PS00518">
    <property type="entry name" value="ZF_RING_1"/>
    <property type="match status" value="1"/>
</dbReference>
<evidence type="ECO:0000256" key="7">
    <source>
        <dbReference type="ARBA" id="ARBA00022989"/>
    </source>
</evidence>
<evidence type="ECO:0000256" key="1">
    <source>
        <dbReference type="ARBA" id="ARBA00004141"/>
    </source>
</evidence>
<evidence type="ECO:0000313" key="14">
    <source>
        <dbReference type="Proteomes" id="UP001175271"/>
    </source>
</evidence>
<dbReference type="Gene3D" id="3.30.40.10">
    <property type="entry name" value="Zinc/RING finger domain, C3HC4 (zinc finger)"/>
    <property type="match status" value="1"/>
</dbReference>
<feature type="transmembrane region" description="Helical" evidence="11">
    <location>
        <begin position="446"/>
        <end position="464"/>
    </location>
</feature>
<dbReference type="AlphaFoldDB" id="A0AA39H284"/>
<feature type="compositionally biased region" description="Polar residues" evidence="10">
    <location>
        <begin position="379"/>
        <end position="398"/>
    </location>
</feature>
<protein>
    <recommendedName>
        <fullName evidence="12">RING-type domain-containing protein</fullName>
    </recommendedName>
</protein>
<feature type="transmembrane region" description="Helical" evidence="11">
    <location>
        <begin position="20"/>
        <end position="46"/>
    </location>
</feature>
<dbReference type="PANTHER" id="PTHR15860">
    <property type="entry name" value="UNCHARACTERIZED RING FINGER-CONTAINING PROTEIN"/>
    <property type="match status" value="1"/>
</dbReference>
<keyword evidence="8 11" id="KW-0472">Membrane</keyword>
<feature type="compositionally biased region" description="Polar residues" evidence="10">
    <location>
        <begin position="335"/>
        <end position="346"/>
    </location>
</feature>
<dbReference type="PROSITE" id="PS50089">
    <property type="entry name" value="ZF_RING_2"/>
    <property type="match status" value="1"/>
</dbReference>
<dbReference type="GO" id="GO:0016020">
    <property type="term" value="C:membrane"/>
    <property type="evidence" value="ECO:0007669"/>
    <property type="project" value="UniProtKB-SubCell"/>
</dbReference>
<keyword evidence="5" id="KW-0833">Ubl conjugation pathway</keyword>
<accession>A0AA39H284</accession>
<feature type="transmembrane region" description="Helical" evidence="11">
    <location>
        <begin position="107"/>
        <end position="130"/>
    </location>
</feature>
<dbReference type="InterPro" id="IPR013083">
    <property type="entry name" value="Znf_RING/FYVE/PHD"/>
</dbReference>
<evidence type="ECO:0000256" key="10">
    <source>
        <dbReference type="SAM" id="MobiDB-lite"/>
    </source>
</evidence>
<keyword evidence="7 11" id="KW-1133">Transmembrane helix</keyword>
<keyword evidence="3" id="KW-0479">Metal-binding</keyword>
<evidence type="ECO:0000256" key="5">
    <source>
        <dbReference type="ARBA" id="ARBA00022786"/>
    </source>
</evidence>
<dbReference type="GO" id="GO:1904294">
    <property type="term" value="P:positive regulation of ERAD pathway"/>
    <property type="evidence" value="ECO:0007669"/>
    <property type="project" value="InterPro"/>
</dbReference>
<dbReference type="SUPFAM" id="SSF57850">
    <property type="entry name" value="RING/U-box"/>
    <property type="match status" value="1"/>
</dbReference>
<dbReference type="Proteomes" id="UP001175271">
    <property type="component" value="Unassembled WGS sequence"/>
</dbReference>
<feature type="transmembrane region" description="Helical" evidence="11">
    <location>
        <begin position="209"/>
        <end position="235"/>
    </location>
</feature>
<dbReference type="InterPro" id="IPR044235">
    <property type="entry name" value="RNFT1/2"/>
</dbReference>
<feature type="transmembrane region" description="Helical" evidence="11">
    <location>
        <begin position="582"/>
        <end position="599"/>
    </location>
</feature>
<evidence type="ECO:0000256" key="11">
    <source>
        <dbReference type="SAM" id="Phobius"/>
    </source>
</evidence>
<dbReference type="EMBL" id="JAUCMV010000005">
    <property type="protein sequence ID" value="KAK0397454.1"/>
    <property type="molecule type" value="Genomic_DNA"/>
</dbReference>
<feature type="transmembrane region" description="Helical" evidence="11">
    <location>
        <begin position="503"/>
        <end position="525"/>
    </location>
</feature>
<proteinExistence type="predicted"/>
<dbReference type="InterPro" id="IPR001841">
    <property type="entry name" value="Znf_RING"/>
</dbReference>
<evidence type="ECO:0000256" key="2">
    <source>
        <dbReference type="ARBA" id="ARBA00022692"/>
    </source>
</evidence>
<feature type="transmembrane region" description="Helical" evidence="11">
    <location>
        <begin position="76"/>
        <end position="100"/>
    </location>
</feature>
<dbReference type="SUPFAM" id="SSF48652">
    <property type="entry name" value="Tetraspanin"/>
    <property type="match status" value="1"/>
</dbReference>
<dbReference type="PRINTS" id="PR00259">
    <property type="entry name" value="TMFOUR"/>
</dbReference>
<comment type="subcellular location">
    <subcellularLocation>
        <location evidence="1">Membrane</location>
        <topology evidence="1">Multi-pass membrane protein</topology>
    </subcellularLocation>
</comment>
<feature type="transmembrane region" description="Helical" evidence="11">
    <location>
        <begin position="605"/>
        <end position="622"/>
    </location>
</feature>
<evidence type="ECO:0000256" key="8">
    <source>
        <dbReference type="ARBA" id="ARBA00023136"/>
    </source>
</evidence>
<dbReference type="Pfam" id="PF13920">
    <property type="entry name" value="zf-C3HC4_3"/>
    <property type="match status" value="1"/>
</dbReference>
<dbReference type="GO" id="GO:0008270">
    <property type="term" value="F:zinc ion binding"/>
    <property type="evidence" value="ECO:0007669"/>
    <property type="project" value="UniProtKB-KW"/>
</dbReference>
<feature type="transmembrane region" description="Helical" evidence="11">
    <location>
        <begin position="470"/>
        <end position="491"/>
    </location>
</feature>
<keyword evidence="2 11" id="KW-0812">Transmembrane</keyword>
<name>A0AA39H284_9BILA</name>
<dbReference type="GO" id="GO:0061630">
    <property type="term" value="F:ubiquitin protein ligase activity"/>
    <property type="evidence" value="ECO:0007669"/>
    <property type="project" value="InterPro"/>
</dbReference>
<feature type="transmembrane region" description="Helical" evidence="11">
    <location>
        <begin position="545"/>
        <end position="570"/>
    </location>
</feature>
<gene>
    <name evidence="13" type="ORF">QR680_002135</name>
</gene>
<evidence type="ECO:0000313" key="13">
    <source>
        <dbReference type="EMBL" id="KAK0397454.1"/>
    </source>
</evidence>
<keyword evidence="14" id="KW-1185">Reference proteome</keyword>
<feature type="domain" description="RING-type" evidence="12">
    <location>
        <begin position="658"/>
        <end position="696"/>
    </location>
</feature>
<dbReference type="Pfam" id="PF00335">
    <property type="entry name" value="Tetraspanin"/>
    <property type="match status" value="1"/>
</dbReference>
<comment type="caution">
    <text evidence="13">The sequence shown here is derived from an EMBL/GenBank/DDBJ whole genome shotgun (WGS) entry which is preliminary data.</text>
</comment>
<sequence length="718" mass="81946">MDDSDRPTRDEKFHEEGYVWIKYCLFASNILFLMVGTMVLALGAWLRTDSRFRDFLSERYRQIVQDAFWEAPTLYIFSYLLITLGGVMIVIALFGCCGAVQRSKMMLSIYAVILFLLMLFTLGCGIFILYKRDGIDVELQDALNYMVQHYYQGAGIIQESLDRLQQAFRCCGNAGCSDFAAFHQDPPRTCDIRCDGCHYRIWTALHIGFSVAIVVFLIVIVVQLVAVAMSLYMVIAIPKHQFHPEYYYTEHQNRAYLRSLPFADVAFVMTERTHSSERNVEANEDSGGASPGADSWLPSFVQHRMNERAGTADIGRGGDEFFRQLRNVGNAFLSRHQTSPTPQSSRDLNDVFPEQGSPGGSVTRSGSHVGGLSARRSNDTNGVTVIDVDTSSPSPLMNQFQTDELSEIDSEEANQTDEEVDFSTREGLIRGLRRVNQRMNQPDTPIYCLLYVVVFIPFLLLVLLKNIVDSIYESIAFLIIVGGHVFMSQLFSDSSGRGMKFWTLMGMCLFATYETLVHMDSLHFLKESLLFVTVPKSEEEVRFTSILYIVIVSNYVVKTTFLVTKLAVSIAPMFSEKRKRRLYQWLEYTSILYCNLLPFPQWLRYFNNVFFVMLYILLKFCLSTKMIRSWLLNTRCLFRLTTVGTIPSTEEIAKDDHCSICCSTFSQPIKLSCNHLFCEDCVSTWLDKQDTCPICRQKVSTEDNQFKNGDSQLIPNLY</sequence>
<dbReference type="CDD" id="cd03127">
    <property type="entry name" value="tetraspanin_LEL"/>
    <property type="match status" value="1"/>
</dbReference>
<keyword evidence="4 9" id="KW-0863">Zinc-finger</keyword>
<evidence type="ECO:0000256" key="3">
    <source>
        <dbReference type="ARBA" id="ARBA00022723"/>
    </source>
</evidence>
<evidence type="ECO:0000256" key="4">
    <source>
        <dbReference type="ARBA" id="ARBA00022771"/>
    </source>
</evidence>
<reference evidence="13" key="1">
    <citation type="submission" date="2023-06" db="EMBL/GenBank/DDBJ databases">
        <title>Genomic analysis of the entomopathogenic nematode Steinernema hermaphroditum.</title>
        <authorList>
            <person name="Schwarz E.M."/>
            <person name="Heppert J.K."/>
            <person name="Baniya A."/>
            <person name="Schwartz H.T."/>
            <person name="Tan C.-H."/>
            <person name="Antoshechkin I."/>
            <person name="Sternberg P.W."/>
            <person name="Goodrich-Blair H."/>
            <person name="Dillman A.R."/>
        </authorList>
    </citation>
    <scope>NUCLEOTIDE SEQUENCE</scope>
    <source>
        <strain evidence="13">PS9179</strain>
        <tissue evidence="13">Whole animal</tissue>
    </source>
</reference>
<dbReference type="InterPro" id="IPR018499">
    <property type="entry name" value="Tetraspanin/Peripherin"/>
</dbReference>
<evidence type="ECO:0000256" key="9">
    <source>
        <dbReference type="PROSITE-ProRule" id="PRU00175"/>
    </source>
</evidence>
<dbReference type="InterPro" id="IPR008952">
    <property type="entry name" value="Tetraspanin_EC2_sf"/>
</dbReference>
<feature type="region of interest" description="Disordered" evidence="10">
    <location>
        <begin position="334"/>
        <end position="398"/>
    </location>
</feature>
<organism evidence="13 14">
    <name type="scientific">Steinernema hermaphroditum</name>
    <dbReference type="NCBI Taxonomy" id="289476"/>
    <lineage>
        <taxon>Eukaryota</taxon>
        <taxon>Metazoa</taxon>
        <taxon>Ecdysozoa</taxon>
        <taxon>Nematoda</taxon>
        <taxon>Chromadorea</taxon>
        <taxon>Rhabditida</taxon>
        <taxon>Tylenchina</taxon>
        <taxon>Panagrolaimomorpha</taxon>
        <taxon>Strongyloidoidea</taxon>
        <taxon>Steinernematidae</taxon>
        <taxon>Steinernema</taxon>
    </lineage>
</organism>
<dbReference type="PANTHER" id="PTHR15860:SF0">
    <property type="entry name" value="LP20373P"/>
    <property type="match status" value="1"/>
</dbReference>